<dbReference type="PANTHER" id="PTHR21180:SF32">
    <property type="entry name" value="ENDONUCLEASE_EXONUCLEASE_PHOSPHATASE FAMILY DOMAIN-CONTAINING PROTEIN 1"/>
    <property type="match status" value="1"/>
</dbReference>
<keyword evidence="3" id="KW-0238">DNA-binding</keyword>
<dbReference type="GO" id="GO:0006281">
    <property type="term" value="P:DNA repair"/>
    <property type="evidence" value="ECO:0007669"/>
    <property type="project" value="InterPro"/>
</dbReference>
<gene>
    <name evidence="3" type="ORF">F6B43_01820</name>
</gene>
<dbReference type="GO" id="GO:0003677">
    <property type="term" value="F:DNA binding"/>
    <property type="evidence" value="ECO:0007669"/>
    <property type="project" value="UniProtKB-KW"/>
</dbReference>
<feature type="domain" description="Helix-hairpin-helix DNA-binding motif class 1" evidence="2">
    <location>
        <begin position="166"/>
        <end position="185"/>
    </location>
</feature>
<keyword evidence="4" id="KW-1185">Reference proteome</keyword>
<dbReference type="GO" id="GO:0015628">
    <property type="term" value="P:protein secretion by the type II secretion system"/>
    <property type="evidence" value="ECO:0007669"/>
    <property type="project" value="TreeGrafter"/>
</dbReference>
<dbReference type="Pfam" id="PF10531">
    <property type="entry name" value="SLBB"/>
    <property type="match status" value="1"/>
</dbReference>
<dbReference type="InterPro" id="IPR051675">
    <property type="entry name" value="Endo/Exo/Phosphatase_dom_1"/>
</dbReference>
<dbReference type="PANTHER" id="PTHR21180">
    <property type="entry name" value="ENDONUCLEASE/EXONUCLEASE/PHOSPHATASE FAMILY DOMAIN-CONTAINING PROTEIN 1"/>
    <property type="match status" value="1"/>
</dbReference>
<reference evidence="4" key="1">
    <citation type="submission" date="2019-09" db="EMBL/GenBank/DDBJ databases">
        <title>Mumia zhuanghuii sp. nov. isolated from the intestinal contents of plateau pika (Ochotona curzoniae) in the Qinghai-Tibet plateau of China.</title>
        <authorList>
            <person name="Tian Z."/>
        </authorList>
    </citation>
    <scope>NUCLEOTIDE SEQUENCE [LARGE SCALE GENOMIC DNA]</scope>
    <source>
        <strain evidence="4">JCM 30598</strain>
    </source>
</reference>
<organism evidence="3 4">
    <name type="scientific">Microbacterium rhizomatis</name>
    <dbReference type="NCBI Taxonomy" id="1631477"/>
    <lineage>
        <taxon>Bacteria</taxon>
        <taxon>Bacillati</taxon>
        <taxon>Actinomycetota</taxon>
        <taxon>Actinomycetes</taxon>
        <taxon>Micrococcales</taxon>
        <taxon>Microbacteriaceae</taxon>
        <taxon>Microbacterium</taxon>
    </lineage>
</organism>
<accession>A0A5J5J6A7</accession>
<sequence length="188" mass="18837">MGLGAAVVVVLLALAVTVGIGIFRGAGAPVQSVGGSVSTAAPSAPPEAALYVHVSGSVVAPGLYVLAGDARVVDAVAAAGGFADGADTNGLNLARPLSDGEQLHVPSVGEVSTPAAPSERGGQTDPRVNLNTADATQLDALPRIGPAMAERIIQWREANGRFTSVEDLLAVPGIGDKMLESLRELVTI</sequence>
<dbReference type="OrthoDB" id="9758724at2"/>
<dbReference type="NCBIfam" id="TIGR00426">
    <property type="entry name" value="competence protein ComEA helix-hairpin-helix repeat region"/>
    <property type="match status" value="1"/>
</dbReference>
<dbReference type="InterPro" id="IPR019554">
    <property type="entry name" value="Soluble_ligand-bd"/>
</dbReference>
<dbReference type="SUPFAM" id="SSF47781">
    <property type="entry name" value="RuvA domain 2-like"/>
    <property type="match status" value="1"/>
</dbReference>
<comment type="caution">
    <text evidence="3">The sequence shown here is derived from an EMBL/GenBank/DDBJ whole genome shotgun (WGS) entry which is preliminary data.</text>
</comment>
<dbReference type="InterPro" id="IPR003583">
    <property type="entry name" value="Hlx-hairpin-Hlx_DNA-bd_motif"/>
</dbReference>
<dbReference type="InterPro" id="IPR010994">
    <property type="entry name" value="RuvA_2-like"/>
</dbReference>
<feature type="region of interest" description="Disordered" evidence="1">
    <location>
        <begin position="109"/>
        <end position="129"/>
    </location>
</feature>
<dbReference type="Pfam" id="PF12836">
    <property type="entry name" value="HHH_3"/>
    <property type="match status" value="1"/>
</dbReference>
<feature type="domain" description="Helix-hairpin-helix DNA-binding motif class 1" evidence="2">
    <location>
        <begin position="136"/>
        <end position="155"/>
    </location>
</feature>
<dbReference type="InterPro" id="IPR004509">
    <property type="entry name" value="Competence_ComEA_HhH"/>
</dbReference>
<evidence type="ECO:0000313" key="4">
    <source>
        <dbReference type="Proteomes" id="UP000325827"/>
    </source>
</evidence>
<dbReference type="EMBL" id="VYSA01000001">
    <property type="protein sequence ID" value="KAA9111592.1"/>
    <property type="molecule type" value="Genomic_DNA"/>
</dbReference>
<name>A0A5J5J6A7_9MICO</name>
<proteinExistence type="predicted"/>
<evidence type="ECO:0000256" key="1">
    <source>
        <dbReference type="SAM" id="MobiDB-lite"/>
    </source>
</evidence>
<evidence type="ECO:0000259" key="2">
    <source>
        <dbReference type="SMART" id="SM00278"/>
    </source>
</evidence>
<evidence type="ECO:0000313" key="3">
    <source>
        <dbReference type="EMBL" id="KAA9111592.1"/>
    </source>
</evidence>
<dbReference type="SMART" id="SM00278">
    <property type="entry name" value="HhH1"/>
    <property type="match status" value="2"/>
</dbReference>
<protein>
    <submittedName>
        <fullName evidence="3">ComEA family DNA-binding protein</fullName>
    </submittedName>
</protein>
<dbReference type="GO" id="GO:0015627">
    <property type="term" value="C:type II protein secretion system complex"/>
    <property type="evidence" value="ECO:0007669"/>
    <property type="project" value="TreeGrafter"/>
</dbReference>
<dbReference type="AlphaFoldDB" id="A0A5J5J6A7"/>
<dbReference type="Gene3D" id="1.10.150.280">
    <property type="entry name" value="AF1531-like domain"/>
    <property type="match status" value="1"/>
</dbReference>
<dbReference type="Proteomes" id="UP000325827">
    <property type="component" value="Unassembled WGS sequence"/>
</dbReference>